<evidence type="ECO:0000256" key="1">
    <source>
        <dbReference type="ARBA" id="ARBA00004123"/>
    </source>
</evidence>
<dbReference type="KEGG" id="kaf:KAFR_0F02070"/>
<dbReference type="PANTHER" id="PTHR40626">
    <property type="entry name" value="MIP31509P"/>
    <property type="match status" value="1"/>
</dbReference>
<sequence length="370" mass="41914">MNSQDIEQQDLFDSNALDIRKRTTMDEQFNIYNTTLSDDLIDFKYLDSIDFSNVNLDYTFVNNNHNDDTSSTPTTPAKGNYIFSNSNKYSLPSPSLSSSATKLNTASNSSTHLGNSPADFNTLIESLNQNKQDTASSFIDFDNLAKSPIENVDNFFNELLSEENNVNSLPMQRSISKILKSSETTNSTSFPTDNDLSQALNDYSFNFNIKKTDGDLFQLSSPKQTFVNPSLVNNISTIDSNILLSKNENFPTVDNNTSFYTTKNSKVLKRKSASSIPNIRRQSIVDIHKNRRQSTIGTSTSDIGNDEDLDKQFKCSECEKGFKRSEHLKRHFRSVHSNERPFPCMLCEKKFSRSDNLSQHLKTHKKHGDF</sequence>
<dbReference type="GO" id="GO:0000981">
    <property type="term" value="F:DNA-binding transcription factor activity, RNA polymerase II-specific"/>
    <property type="evidence" value="ECO:0007669"/>
    <property type="project" value="InterPro"/>
</dbReference>
<dbReference type="SUPFAM" id="SSF57667">
    <property type="entry name" value="beta-beta-alpha zinc fingers"/>
    <property type="match status" value="1"/>
</dbReference>
<dbReference type="InterPro" id="IPR013087">
    <property type="entry name" value="Znf_C2H2_type"/>
</dbReference>
<evidence type="ECO:0000256" key="5">
    <source>
        <dbReference type="ARBA" id="ARBA00022771"/>
    </source>
</evidence>
<evidence type="ECO:0000313" key="12">
    <source>
        <dbReference type="Proteomes" id="UP000005220"/>
    </source>
</evidence>
<dbReference type="Gene3D" id="3.30.160.60">
    <property type="entry name" value="Classic Zinc Finger"/>
    <property type="match status" value="2"/>
</dbReference>
<feature type="domain" description="C2H2-type" evidence="10">
    <location>
        <begin position="313"/>
        <end position="341"/>
    </location>
</feature>
<organism evidence="11 12">
    <name type="scientific">Kazachstania africana (strain ATCC 22294 / BCRC 22015 / CBS 2517 / CECT 1963 / NBRC 1671 / NRRL Y-8276)</name>
    <name type="common">Yeast</name>
    <name type="synonym">Kluyveromyces africanus</name>
    <dbReference type="NCBI Taxonomy" id="1071382"/>
    <lineage>
        <taxon>Eukaryota</taxon>
        <taxon>Fungi</taxon>
        <taxon>Dikarya</taxon>
        <taxon>Ascomycota</taxon>
        <taxon>Saccharomycotina</taxon>
        <taxon>Saccharomycetes</taxon>
        <taxon>Saccharomycetales</taxon>
        <taxon>Saccharomycetaceae</taxon>
        <taxon>Kazachstania</taxon>
    </lineage>
</organism>
<dbReference type="Proteomes" id="UP000005220">
    <property type="component" value="Chromosome 6"/>
</dbReference>
<evidence type="ECO:0000256" key="9">
    <source>
        <dbReference type="SAM" id="MobiDB-lite"/>
    </source>
</evidence>
<dbReference type="STRING" id="1071382.H2AWQ4"/>
<dbReference type="GO" id="GO:0005634">
    <property type="term" value="C:nucleus"/>
    <property type="evidence" value="ECO:0007669"/>
    <property type="project" value="UniProtKB-SubCell"/>
</dbReference>
<reference evidence="11 12" key="1">
    <citation type="journal article" date="2011" name="Proc. Natl. Acad. Sci. U.S.A.">
        <title>Evolutionary erosion of yeast sex chromosomes by mating-type switching accidents.</title>
        <authorList>
            <person name="Gordon J.L."/>
            <person name="Armisen D."/>
            <person name="Proux-Wera E."/>
            <person name="Oheigeartaigh S.S."/>
            <person name="Byrne K.P."/>
            <person name="Wolfe K.H."/>
        </authorList>
    </citation>
    <scope>NUCLEOTIDE SEQUENCE [LARGE SCALE GENOMIC DNA]</scope>
    <source>
        <strain evidence="12">ATCC 22294 / BCRC 22015 / CBS 2517 / CECT 1963 / NBRC 1671 / NRRL Y-8276</strain>
    </source>
</reference>
<dbReference type="OrthoDB" id="654211at2759"/>
<evidence type="ECO:0000256" key="2">
    <source>
        <dbReference type="ARBA" id="ARBA00022491"/>
    </source>
</evidence>
<accession>H2AWQ4</accession>
<dbReference type="AlphaFoldDB" id="H2AWQ4"/>
<feature type="region of interest" description="Disordered" evidence="9">
    <location>
        <begin position="94"/>
        <end position="115"/>
    </location>
</feature>
<dbReference type="Pfam" id="PF00096">
    <property type="entry name" value="zf-C2H2"/>
    <property type="match status" value="2"/>
</dbReference>
<feature type="domain" description="C2H2-type" evidence="10">
    <location>
        <begin position="342"/>
        <end position="369"/>
    </location>
</feature>
<keyword evidence="4" id="KW-0677">Repeat</keyword>
<evidence type="ECO:0000256" key="4">
    <source>
        <dbReference type="ARBA" id="ARBA00022737"/>
    </source>
</evidence>
<dbReference type="FunFam" id="3.30.160.60:FF:000100">
    <property type="entry name" value="Zinc finger 45-like"/>
    <property type="match status" value="1"/>
</dbReference>
<dbReference type="GeneID" id="13884272"/>
<evidence type="ECO:0000256" key="3">
    <source>
        <dbReference type="ARBA" id="ARBA00022723"/>
    </source>
</evidence>
<name>H2AWQ4_KAZAF</name>
<dbReference type="eggNOG" id="KOG1721">
    <property type="taxonomic scope" value="Eukaryota"/>
</dbReference>
<dbReference type="PROSITE" id="PS00028">
    <property type="entry name" value="ZINC_FINGER_C2H2_1"/>
    <property type="match status" value="2"/>
</dbReference>
<comment type="subcellular location">
    <subcellularLocation>
        <location evidence="1">Nucleus</location>
    </subcellularLocation>
</comment>
<keyword evidence="5 8" id="KW-0863">Zinc-finger</keyword>
<dbReference type="HOGENOM" id="CLU_748151_0_0_1"/>
<dbReference type="PANTHER" id="PTHR40626:SF32">
    <property type="entry name" value="ZINC FINGER PROTEIN RST2"/>
    <property type="match status" value="1"/>
</dbReference>
<proteinExistence type="predicted"/>
<evidence type="ECO:0000256" key="8">
    <source>
        <dbReference type="PROSITE-ProRule" id="PRU00042"/>
    </source>
</evidence>
<evidence type="ECO:0000256" key="7">
    <source>
        <dbReference type="ARBA" id="ARBA00023242"/>
    </source>
</evidence>
<dbReference type="GO" id="GO:0000785">
    <property type="term" value="C:chromatin"/>
    <property type="evidence" value="ECO:0007669"/>
    <property type="project" value="TreeGrafter"/>
</dbReference>
<protein>
    <recommendedName>
        <fullName evidence="10">C2H2-type domain-containing protein</fullName>
    </recommendedName>
</protein>
<feature type="compositionally biased region" description="Polar residues" evidence="9">
    <location>
        <begin position="100"/>
        <end position="114"/>
    </location>
</feature>
<keyword evidence="7" id="KW-0539">Nucleus</keyword>
<keyword evidence="6" id="KW-0862">Zinc</keyword>
<evidence type="ECO:0000256" key="6">
    <source>
        <dbReference type="ARBA" id="ARBA00022833"/>
    </source>
</evidence>
<keyword evidence="2" id="KW-0678">Repressor</keyword>
<evidence type="ECO:0000313" key="11">
    <source>
        <dbReference type="EMBL" id="CCF58804.1"/>
    </source>
</evidence>
<evidence type="ECO:0000259" key="10">
    <source>
        <dbReference type="PROSITE" id="PS50157"/>
    </source>
</evidence>
<dbReference type="GO" id="GO:0000978">
    <property type="term" value="F:RNA polymerase II cis-regulatory region sequence-specific DNA binding"/>
    <property type="evidence" value="ECO:0007669"/>
    <property type="project" value="InterPro"/>
</dbReference>
<keyword evidence="12" id="KW-1185">Reference proteome</keyword>
<dbReference type="InterPro" id="IPR051059">
    <property type="entry name" value="VerF-like"/>
</dbReference>
<dbReference type="InParanoid" id="H2AWQ4"/>
<dbReference type="PROSITE" id="PS50157">
    <property type="entry name" value="ZINC_FINGER_C2H2_2"/>
    <property type="match status" value="2"/>
</dbReference>
<dbReference type="InterPro" id="IPR036236">
    <property type="entry name" value="Znf_C2H2_sf"/>
</dbReference>
<keyword evidence="3" id="KW-0479">Metal-binding</keyword>
<dbReference type="GO" id="GO:0008270">
    <property type="term" value="F:zinc ion binding"/>
    <property type="evidence" value="ECO:0007669"/>
    <property type="project" value="UniProtKB-KW"/>
</dbReference>
<dbReference type="EMBL" id="HE650826">
    <property type="protein sequence ID" value="CCF58804.1"/>
    <property type="molecule type" value="Genomic_DNA"/>
</dbReference>
<gene>
    <name evidence="11" type="primary">KAFR0F02070</name>
    <name evidence="11" type="ORF">KAFR_0F02070</name>
</gene>
<dbReference type="RefSeq" id="XP_003957939.1">
    <property type="nucleotide sequence ID" value="XM_003957890.1"/>
</dbReference>
<dbReference type="FunFam" id="3.30.160.60:FF:000446">
    <property type="entry name" value="Zinc finger protein"/>
    <property type="match status" value="1"/>
</dbReference>
<dbReference type="SMART" id="SM00355">
    <property type="entry name" value="ZnF_C2H2"/>
    <property type="match status" value="2"/>
</dbReference>